<evidence type="ECO:0000313" key="1">
    <source>
        <dbReference type="EMBL" id="SHL92467.1"/>
    </source>
</evidence>
<reference evidence="1 2" key="1">
    <citation type="submission" date="2016-11" db="EMBL/GenBank/DDBJ databases">
        <authorList>
            <person name="Jaros S."/>
            <person name="Januszkiewicz K."/>
            <person name="Wedrychowicz H."/>
        </authorList>
    </citation>
    <scope>NUCLEOTIDE SEQUENCE [LARGE SCALE GENOMIC DNA]</scope>
    <source>
        <strain evidence="1 2">DSM 16010</strain>
    </source>
</reference>
<dbReference type="EMBL" id="FRCF01000003">
    <property type="protein sequence ID" value="SHL92467.1"/>
    <property type="molecule type" value="Genomic_DNA"/>
</dbReference>
<name>A0A1M7EL82_9BACL</name>
<gene>
    <name evidence="1" type="ORF">SAMN02745189_01258</name>
</gene>
<dbReference type="STRING" id="1123231.SAMN02745189_01258"/>
<evidence type="ECO:0000313" key="2">
    <source>
        <dbReference type="Proteomes" id="UP000184206"/>
    </source>
</evidence>
<accession>A0A1M7EL82</accession>
<proteinExistence type="predicted"/>
<protein>
    <submittedName>
        <fullName evidence="1">Uncharacterized protein</fullName>
    </submittedName>
</protein>
<dbReference type="AlphaFoldDB" id="A0A1M7EL82"/>
<dbReference type="OrthoDB" id="2418345at2"/>
<sequence>MKDYGQTNIFDDVIKEDETFVIVVQEISDQPGGLQKKVLREYTSLKMDQMKNLFEHLKDFYLEEKLSGTGQYFDITVYTNEEYAGDNIYAHIKRHRNSKGWTTGTK</sequence>
<keyword evidence="2" id="KW-1185">Reference proteome</keyword>
<dbReference type="RefSeq" id="WP_072709467.1">
    <property type="nucleotide sequence ID" value="NZ_FRCF01000003.1"/>
</dbReference>
<dbReference type="Proteomes" id="UP000184206">
    <property type="component" value="Unassembled WGS sequence"/>
</dbReference>
<organism evidence="1 2">
    <name type="scientific">Lacicoccus alkaliphilus DSM 16010</name>
    <dbReference type="NCBI Taxonomy" id="1123231"/>
    <lineage>
        <taxon>Bacteria</taxon>
        <taxon>Bacillati</taxon>
        <taxon>Bacillota</taxon>
        <taxon>Bacilli</taxon>
        <taxon>Bacillales</taxon>
        <taxon>Salinicoccaceae</taxon>
        <taxon>Lacicoccus</taxon>
    </lineage>
</organism>